<dbReference type="EMBL" id="CAADFP010000064">
    <property type="protein sequence ID" value="VFK28409.1"/>
    <property type="molecule type" value="Genomic_DNA"/>
</dbReference>
<proteinExistence type="predicted"/>
<sequence length="70" mass="8027">MGLGTRARFPCCFFRYLTRLSRNQKFPNHLIENFPLIDYSPVIPLISGNPVINISLNFLIVLSKIFQITG</sequence>
<accession>A0A450XGN5</accession>
<gene>
    <name evidence="1" type="ORF">BECKLPF1236A_GA0070988_100673</name>
    <name evidence="2" type="ORF">BECKLPF1236C_GA0070990_100643</name>
</gene>
<protein>
    <submittedName>
        <fullName evidence="2">Uncharacterized protein</fullName>
    </submittedName>
</protein>
<dbReference type="EMBL" id="CAADFM010000067">
    <property type="protein sequence ID" value="VFK12232.1"/>
    <property type="molecule type" value="Genomic_DNA"/>
</dbReference>
<name>A0A450XGN5_9GAMM</name>
<reference evidence="2" key="1">
    <citation type="submission" date="2019-02" db="EMBL/GenBank/DDBJ databases">
        <authorList>
            <person name="Gruber-Vodicka R. H."/>
            <person name="Seah K. B. B."/>
        </authorList>
    </citation>
    <scope>NUCLEOTIDE SEQUENCE</scope>
    <source>
        <strain evidence="1">BECK_S312</strain>
        <strain evidence="2">BECK_S426</strain>
    </source>
</reference>
<dbReference type="AlphaFoldDB" id="A0A450XGN5"/>
<evidence type="ECO:0000313" key="2">
    <source>
        <dbReference type="EMBL" id="VFK28409.1"/>
    </source>
</evidence>
<evidence type="ECO:0000313" key="1">
    <source>
        <dbReference type="EMBL" id="VFK12232.1"/>
    </source>
</evidence>
<organism evidence="2">
    <name type="scientific">Candidatus Kentrum sp. LPFa</name>
    <dbReference type="NCBI Taxonomy" id="2126335"/>
    <lineage>
        <taxon>Bacteria</taxon>
        <taxon>Pseudomonadati</taxon>
        <taxon>Pseudomonadota</taxon>
        <taxon>Gammaproteobacteria</taxon>
        <taxon>Candidatus Kentrum</taxon>
    </lineage>
</organism>